<evidence type="ECO:0000313" key="2">
    <source>
        <dbReference type="EMBL" id="CAD9140183.1"/>
    </source>
</evidence>
<organism evidence="2">
    <name type="scientific">Alexandrium catenella</name>
    <name type="common">Red tide dinoflagellate</name>
    <name type="synonym">Gonyaulax catenella</name>
    <dbReference type="NCBI Taxonomy" id="2925"/>
    <lineage>
        <taxon>Eukaryota</taxon>
        <taxon>Sar</taxon>
        <taxon>Alveolata</taxon>
        <taxon>Dinophyceae</taxon>
        <taxon>Gonyaulacales</taxon>
        <taxon>Pyrocystaceae</taxon>
        <taxon>Alexandrium</taxon>
    </lineage>
</organism>
<feature type="region of interest" description="Disordered" evidence="1">
    <location>
        <begin position="134"/>
        <end position="179"/>
    </location>
</feature>
<gene>
    <name evidence="2" type="ORF">ACAT0790_LOCUS26540</name>
</gene>
<dbReference type="EMBL" id="HBGE01044036">
    <property type="protein sequence ID" value="CAD9140183.1"/>
    <property type="molecule type" value="Transcribed_RNA"/>
</dbReference>
<proteinExistence type="predicted"/>
<reference evidence="2" key="1">
    <citation type="submission" date="2021-01" db="EMBL/GenBank/DDBJ databases">
        <authorList>
            <person name="Corre E."/>
            <person name="Pelletier E."/>
            <person name="Niang G."/>
            <person name="Scheremetjew M."/>
            <person name="Finn R."/>
            <person name="Kale V."/>
            <person name="Holt S."/>
            <person name="Cochrane G."/>
            <person name="Meng A."/>
            <person name="Brown T."/>
            <person name="Cohen L."/>
        </authorList>
    </citation>
    <scope>NUCLEOTIDE SEQUENCE</scope>
    <source>
        <strain evidence="2">OF101</strain>
    </source>
</reference>
<sequence>MAKVWQELRHYRHRDMLQQVLLRVFERDQLECRVIQSPAFLPLLTRWTELLVAGKVHGSAADPHDVPPEVQTQAKASGVPEVRWLVKRLLSRELLHRGPPHFPSTLLQRGPQYPFEPWDLNYLRTRTGNIRGTELNQKVELPQPPEGWTPPGPSRPRDLWAEGCLDDEDHSDFHKPPRS</sequence>
<evidence type="ECO:0000256" key="1">
    <source>
        <dbReference type="SAM" id="MobiDB-lite"/>
    </source>
</evidence>
<accession>A0A7S1MSZ0</accession>
<name>A0A7S1MSZ0_ALECA</name>
<dbReference type="AlphaFoldDB" id="A0A7S1MSZ0"/>
<protein>
    <submittedName>
        <fullName evidence="2">Uncharacterized protein</fullName>
    </submittedName>
</protein>
<feature type="compositionally biased region" description="Pro residues" evidence="1">
    <location>
        <begin position="142"/>
        <end position="154"/>
    </location>
</feature>